<dbReference type="PROSITE" id="PS51352">
    <property type="entry name" value="THIOREDOXIN_2"/>
    <property type="match status" value="1"/>
</dbReference>
<keyword evidence="6" id="KW-0812">Transmembrane</keyword>
<dbReference type="InterPro" id="IPR017937">
    <property type="entry name" value="Thioredoxin_CS"/>
</dbReference>
<dbReference type="GO" id="GO:0016491">
    <property type="term" value="F:oxidoreductase activity"/>
    <property type="evidence" value="ECO:0007669"/>
    <property type="project" value="UniProtKB-KW"/>
</dbReference>
<dbReference type="OrthoDB" id="9784686at2"/>
<dbReference type="PROSITE" id="PS00194">
    <property type="entry name" value="THIOREDOXIN_1"/>
    <property type="match status" value="1"/>
</dbReference>
<comment type="similarity">
    <text evidence="1">Belongs to the thioredoxin family. DsbA subfamily.</text>
</comment>
<dbReference type="EMBL" id="LN890655">
    <property type="protein sequence ID" value="CUS02327.2"/>
    <property type="molecule type" value="Genomic_DNA"/>
</dbReference>
<evidence type="ECO:0000256" key="1">
    <source>
        <dbReference type="ARBA" id="ARBA00005791"/>
    </source>
</evidence>
<evidence type="ECO:0000313" key="8">
    <source>
        <dbReference type="EMBL" id="CUS02327.2"/>
    </source>
</evidence>
<gene>
    <name evidence="8" type="ORF">CFX0092_A0446</name>
</gene>
<evidence type="ECO:0000256" key="2">
    <source>
        <dbReference type="ARBA" id="ARBA00022729"/>
    </source>
</evidence>
<dbReference type="KEGG" id="pbf:CFX0092_A0446"/>
<evidence type="ECO:0000256" key="4">
    <source>
        <dbReference type="ARBA" id="ARBA00023157"/>
    </source>
</evidence>
<evidence type="ECO:0000259" key="7">
    <source>
        <dbReference type="PROSITE" id="PS51352"/>
    </source>
</evidence>
<keyword evidence="6" id="KW-1133">Transmembrane helix</keyword>
<evidence type="ECO:0000256" key="6">
    <source>
        <dbReference type="SAM" id="Phobius"/>
    </source>
</evidence>
<evidence type="ECO:0000313" key="9">
    <source>
        <dbReference type="Proteomes" id="UP000215027"/>
    </source>
</evidence>
<evidence type="ECO:0000256" key="3">
    <source>
        <dbReference type="ARBA" id="ARBA00023002"/>
    </source>
</evidence>
<dbReference type="Gene3D" id="3.40.30.10">
    <property type="entry name" value="Glutaredoxin"/>
    <property type="match status" value="1"/>
</dbReference>
<keyword evidence="9" id="KW-1185">Reference proteome</keyword>
<sequence>MAKTTPQRRKQQQTRETNWLVIGGLIALVVVVFGGLLYLALRPSSVEPVQTLAEYCAANSDRCAFSGEENAPVKMIEVSDFGCPHCQSFHADTAEALREQYVVPGTMRWVALPYALSTTTVPAAAAAMCANEQDSYFEFADALFAIEPVEDRITPEGYEQAAGTVGLDLDQFGSCMDDGRYISIVNSNRDAARDNQVSGTPTFFLNDETLSGAQPLAAFSQVITSLLNAQ</sequence>
<proteinExistence type="inferred from homology"/>
<dbReference type="Pfam" id="PF13462">
    <property type="entry name" value="Thioredoxin_4"/>
    <property type="match status" value="1"/>
</dbReference>
<keyword evidence="2" id="KW-0732">Signal</keyword>
<dbReference type="AlphaFoldDB" id="A0A170PE27"/>
<evidence type="ECO:0000256" key="5">
    <source>
        <dbReference type="ARBA" id="ARBA00023284"/>
    </source>
</evidence>
<dbReference type="SUPFAM" id="SSF52833">
    <property type="entry name" value="Thioredoxin-like"/>
    <property type="match status" value="1"/>
</dbReference>
<dbReference type="InterPro" id="IPR036249">
    <property type="entry name" value="Thioredoxin-like_sf"/>
</dbReference>
<keyword evidence="5" id="KW-0676">Redox-active center</keyword>
<name>A0A170PE27_9CHLR</name>
<feature type="transmembrane region" description="Helical" evidence="6">
    <location>
        <begin position="20"/>
        <end position="41"/>
    </location>
</feature>
<dbReference type="InterPro" id="IPR013766">
    <property type="entry name" value="Thioredoxin_domain"/>
</dbReference>
<dbReference type="RefSeq" id="WP_095041953.1">
    <property type="nucleotide sequence ID" value="NZ_LN890655.1"/>
</dbReference>
<reference evidence="8" key="1">
    <citation type="submission" date="2016-01" db="EMBL/GenBank/DDBJ databases">
        <authorList>
            <person name="Mcilroy J.S."/>
            <person name="Karst M S."/>
            <person name="Albertsen M."/>
        </authorList>
    </citation>
    <scope>NUCLEOTIDE SEQUENCE</scope>
    <source>
        <strain evidence="8">Cfx-K</strain>
    </source>
</reference>
<accession>A0A170PE27</accession>
<dbReference type="Proteomes" id="UP000215027">
    <property type="component" value="Chromosome I"/>
</dbReference>
<dbReference type="PANTHER" id="PTHR13887:SF14">
    <property type="entry name" value="DISULFIDE BOND FORMATION PROTEIN D"/>
    <property type="match status" value="1"/>
</dbReference>
<keyword evidence="6" id="KW-0472">Membrane</keyword>
<feature type="domain" description="Thioredoxin" evidence="7">
    <location>
        <begin position="41"/>
        <end position="228"/>
    </location>
</feature>
<organism evidence="8 9">
    <name type="scientific">Candidatus Promineifilum breve</name>
    <dbReference type="NCBI Taxonomy" id="1806508"/>
    <lineage>
        <taxon>Bacteria</taxon>
        <taxon>Bacillati</taxon>
        <taxon>Chloroflexota</taxon>
        <taxon>Ardenticatenia</taxon>
        <taxon>Candidatus Promineifilales</taxon>
        <taxon>Candidatus Promineifilaceae</taxon>
        <taxon>Candidatus Promineifilum</taxon>
    </lineage>
</organism>
<dbReference type="InterPro" id="IPR012336">
    <property type="entry name" value="Thioredoxin-like_fold"/>
</dbReference>
<keyword evidence="4" id="KW-1015">Disulfide bond</keyword>
<keyword evidence="3" id="KW-0560">Oxidoreductase</keyword>
<protein>
    <recommendedName>
        <fullName evidence="7">Thioredoxin domain-containing protein</fullName>
    </recommendedName>
</protein>
<dbReference type="PANTHER" id="PTHR13887">
    <property type="entry name" value="GLUTATHIONE S-TRANSFERASE KAPPA"/>
    <property type="match status" value="1"/>
</dbReference>